<proteinExistence type="predicted"/>
<sequence>MSVGSWRLSSFRSPPLTRLSLHTQSP</sequence>
<accession>V9H013</accession>
<dbReference type="AlphaFoldDB" id="V9H013"/>
<dbReference type="EMBL" id="U28333">
    <property type="protein sequence ID" value="AAB57875.1"/>
    <property type="molecule type" value="Genomic_DNA"/>
</dbReference>
<protein>
    <submittedName>
        <fullName evidence="2">Upstream orf</fullName>
    </submittedName>
</protein>
<reference evidence="2" key="2">
    <citation type="journal article" date="1997" name="Microbiology">
        <title>The TBP gene from Aspergillus nidulans-structure and expression in Saccharomyces cerevisiae.</title>
        <authorList>
            <person name="Kucharski R."/>
            <person name="Bartnik E."/>
        </authorList>
    </citation>
    <scope>NUCLEOTIDE SEQUENCE</scope>
    <source>
        <tissue evidence="2">Mycelium</tissue>
    </source>
</reference>
<organism evidence="2">
    <name type="scientific">Emericella nidulans</name>
    <name type="common">Aspergillus nidulans</name>
    <dbReference type="NCBI Taxonomy" id="162425"/>
    <lineage>
        <taxon>Eukaryota</taxon>
        <taxon>Fungi</taxon>
        <taxon>Dikarya</taxon>
        <taxon>Ascomycota</taxon>
        <taxon>Pezizomycotina</taxon>
        <taxon>Eurotiomycetes</taxon>
        <taxon>Eurotiomycetidae</taxon>
        <taxon>Eurotiales</taxon>
        <taxon>Aspergillaceae</taxon>
        <taxon>Aspergillus</taxon>
        <taxon>Aspergillus subgen. Nidulantes</taxon>
    </lineage>
</organism>
<evidence type="ECO:0000256" key="1">
    <source>
        <dbReference type="SAM" id="MobiDB-lite"/>
    </source>
</evidence>
<reference evidence="2" key="1">
    <citation type="thesis" date="1995" institute="Department of Genetics" country="University of Warsaw">
        <title>Structure and expression of the Aspergillus nidulans gene coding for TATA-box binding protein (TBP).</title>
        <authorList>
            <person name="Kucharski R."/>
        </authorList>
    </citation>
    <scope>NUCLEOTIDE SEQUENCE</scope>
    <source>
        <tissue evidence="2">Mycelium</tissue>
    </source>
</reference>
<name>V9H013_EMEND</name>
<feature type="region of interest" description="Disordered" evidence="1">
    <location>
        <begin position="1"/>
        <end position="26"/>
    </location>
</feature>
<evidence type="ECO:0000313" key="2">
    <source>
        <dbReference type="EMBL" id="AAB57875.1"/>
    </source>
</evidence>